<dbReference type="OMA" id="EMSRRPV"/>
<accession>A0A0N4YEE2</accession>
<evidence type="ECO:0000256" key="4">
    <source>
        <dbReference type="SAM" id="SignalP"/>
    </source>
</evidence>
<evidence type="ECO:0000313" key="6">
    <source>
        <dbReference type="EMBL" id="VDL78647.1"/>
    </source>
</evidence>
<feature type="domain" description="EF-hand" evidence="5">
    <location>
        <begin position="30"/>
        <end position="56"/>
    </location>
</feature>
<evidence type="ECO:0000256" key="2">
    <source>
        <dbReference type="ARBA" id="ARBA00022737"/>
    </source>
</evidence>
<keyword evidence="1" id="KW-0479">Metal-binding</keyword>
<gene>
    <name evidence="6" type="ORF">NBR_LOCUS15053</name>
</gene>
<evidence type="ECO:0000313" key="7">
    <source>
        <dbReference type="Proteomes" id="UP000271162"/>
    </source>
</evidence>
<evidence type="ECO:0000313" key="8">
    <source>
        <dbReference type="WBParaSite" id="NBR_0001505201-mRNA-1"/>
    </source>
</evidence>
<dbReference type="PANTHER" id="PTHR45942">
    <property type="entry name" value="PROTEIN PHOSPATASE 3 REGULATORY SUBUNIT B ALPHA ISOFORM TYPE 1"/>
    <property type="match status" value="1"/>
</dbReference>
<dbReference type="Gene3D" id="1.10.238.10">
    <property type="entry name" value="EF-hand"/>
    <property type="match status" value="2"/>
</dbReference>
<evidence type="ECO:0000256" key="1">
    <source>
        <dbReference type="ARBA" id="ARBA00022723"/>
    </source>
</evidence>
<dbReference type="OrthoDB" id="26525at2759"/>
<evidence type="ECO:0000259" key="5">
    <source>
        <dbReference type="PROSITE" id="PS50222"/>
    </source>
</evidence>
<dbReference type="GO" id="GO:0005509">
    <property type="term" value="F:calcium ion binding"/>
    <property type="evidence" value="ECO:0007669"/>
    <property type="project" value="InterPro"/>
</dbReference>
<reference evidence="6 7" key="2">
    <citation type="submission" date="2018-11" db="EMBL/GenBank/DDBJ databases">
        <authorList>
            <consortium name="Pathogen Informatics"/>
        </authorList>
    </citation>
    <scope>NUCLEOTIDE SEQUENCE [LARGE SCALE GENOMIC DNA]</scope>
</reference>
<dbReference type="AlphaFoldDB" id="A0A0N4YEE2"/>
<protein>
    <submittedName>
        <fullName evidence="8">EF hand</fullName>
    </submittedName>
</protein>
<dbReference type="Pfam" id="PF13499">
    <property type="entry name" value="EF-hand_7"/>
    <property type="match status" value="3"/>
</dbReference>
<keyword evidence="7" id="KW-1185">Reference proteome</keyword>
<feature type="domain" description="EF-hand" evidence="5">
    <location>
        <begin position="92"/>
        <end position="127"/>
    </location>
</feature>
<dbReference type="EMBL" id="UYSL01021583">
    <property type="protein sequence ID" value="VDL78647.1"/>
    <property type="molecule type" value="Genomic_DNA"/>
</dbReference>
<dbReference type="PROSITE" id="PS50222">
    <property type="entry name" value="EF_HAND_2"/>
    <property type="match status" value="4"/>
</dbReference>
<keyword evidence="3" id="KW-0106">Calcium</keyword>
<name>A0A0N4YEE2_NIPBR</name>
<sequence>MIRNIIAAAVTVALVVAETTPPTIENVNSFDSVDTDQNGAIDFNEFEKWHKSIRNEHSDSKIKSIFTKYDVTRDQVLDVAEFVPLAVEYSKKPIETAEQVFRKLDLNNDGTVDRNEAEIARKLYDAGIIDGVLAVADTNNDGELTFEEFSAQLHYGKPKSPKEANKEMAYQVLNYIDVNQDGKLSAQEVHNFARLYNNLSDDEIARVINALDFNRDGFLVVSELERIPSQIAQLANIAPPPNV</sequence>
<dbReference type="PROSITE" id="PS00018">
    <property type="entry name" value="EF_HAND_1"/>
    <property type="match status" value="3"/>
</dbReference>
<dbReference type="InterPro" id="IPR002048">
    <property type="entry name" value="EF_hand_dom"/>
</dbReference>
<feature type="domain" description="EF-hand" evidence="5">
    <location>
        <begin position="164"/>
        <end position="199"/>
    </location>
</feature>
<dbReference type="InterPro" id="IPR011992">
    <property type="entry name" value="EF-hand-dom_pair"/>
</dbReference>
<organism evidence="8">
    <name type="scientific">Nippostrongylus brasiliensis</name>
    <name type="common">Rat hookworm</name>
    <dbReference type="NCBI Taxonomy" id="27835"/>
    <lineage>
        <taxon>Eukaryota</taxon>
        <taxon>Metazoa</taxon>
        <taxon>Ecdysozoa</taxon>
        <taxon>Nematoda</taxon>
        <taxon>Chromadorea</taxon>
        <taxon>Rhabditida</taxon>
        <taxon>Rhabditina</taxon>
        <taxon>Rhabditomorpha</taxon>
        <taxon>Strongyloidea</taxon>
        <taxon>Heligmosomidae</taxon>
        <taxon>Nippostrongylus</taxon>
    </lineage>
</organism>
<reference evidence="8" key="1">
    <citation type="submission" date="2017-02" db="UniProtKB">
        <authorList>
            <consortium name="WormBaseParasite"/>
        </authorList>
    </citation>
    <scope>IDENTIFICATION</scope>
</reference>
<proteinExistence type="predicted"/>
<keyword evidence="4" id="KW-0732">Signal</keyword>
<dbReference type="Proteomes" id="UP000271162">
    <property type="component" value="Unassembled WGS sequence"/>
</dbReference>
<dbReference type="STRING" id="27835.A0A0N4YEE2"/>
<dbReference type="SMART" id="SM00054">
    <property type="entry name" value="EFh"/>
    <property type="match status" value="6"/>
</dbReference>
<keyword evidence="2" id="KW-0677">Repeat</keyword>
<dbReference type="SUPFAM" id="SSF47473">
    <property type="entry name" value="EF-hand"/>
    <property type="match status" value="2"/>
</dbReference>
<feature type="domain" description="EF-hand" evidence="5">
    <location>
        <begin position="132"/>
        <end position="159"/>
    </location>
</feature>
<dbReference type="WBParaSite" id="NBR_0001505201-mRNA-1">
    <property type="protein sequence ID" value="NBR_0001505201-mRNA-1"/>
    <property type="gene ID" value="NBR_0001505201"/>
</dbReference>
<evidence type="ECO:0000256" key="3">
    <source>
        <dbReference type="ARBA" id="ARBA00022837"/>
    </source>
</evidence>
<feature type="signal peptide" evidence="4">
    <location>
        <begin position="1"/>
        <end position="17"/>
    </location>
</feature>
<feature type="chain" id="PRO_5043125581" evidence="4">
    <location>
        <begin position="18"/>
        <end position="243"/>
    </location>
</feature>
<dbReference type="InterPro" id="IPR018247">
    <property type="entry name" value="EF_Hand_1_Ca_BS"/>
</dbReference>